<dbReference type="Proteomes" id="UP000247476">
    <property type="component" value="Unassembled WGS sequence"/>
</dbReference>
<dbReference type="EMBL" id="QJVJ01000025">
    <property type="protein sequence ID" value="PYI50014.1"/>
    <property type="molecule type" value="Genomic_DNA"/>
</dbReference>
<accession>A0A2V5JXR9</accession>
<dbReference type="AlphaFoldDB" id="A0A2V5JXR9"/>
<evidence type="ECO:0008006" key="3">
    <source>
        <dbReference type="Google" id="ProtNLM"/>
    </source>
</evidence>
<gene>
    <name evidence="1" type="ORF">DLM86_31220</name>
</gene>
<reference evidence="1 2" key="1">
    <citation type="submission" date="2018-05" db="EMBL/GenBank/DDBJ databases">
        <title>Paenibacillus flagellatus sp. nov., isolated from selenium mineral soil.</title>
        <authorList>
            <person name="Dai X."/>
        </authorList>
    </citation>
    <scope>NUCLEOTIDE SEQUENCE [LARGE SCALE GENOMIC DNA]</scope>
    <source>
        <strain evidence="1 2">DXL2</strain>
    </source>
</reference>
<dbReference type="RefSeq" id="WP_110844108.1">
    <property type="nucleotide sequence ID" value="NZ_QJVJ01000025.1"/>
</dbReference>
<evidence type="ECO:0000313" key="2">
    <source>
        <dbReference type="Proteomes" id="UP000247476"/>
    </source>
</evidence>
<keyword evidence="2" id="KW-1185">Reference proteome</keyword>
<proteinExistence type="predicted"/>
<organism evidence="1 2">
    <name type="scientific">Paenibacillus flagellatus</name>
    <dbReference type="NCBI Taxonomy" id="2211139"/>
    <lineage>
        <taxon>Bacteria</taxon>
        <taxon>Bacillati</taxon>
        <taxon>Bacillota</taxon>
        <taxon>Bacilli</taxon>
        <taxon>Bacillales</taxon>
        <taxon>Paenibacillaceae</taxon>
        <taxon>Paenibacillus</taxon>
    </lineage>
</organism>
<sequence length="141" mass="16247">MDSYSDFIDWLERFECGRQLQSLLEVTIPDGEETVFLKSERDHNKPIAFLAHNQSFIVNGTINFFNENPDVQFTVRKISDIAQKNIKMMTISHGEVTAFSRFKDVQLEVTFQDGSQLLLNKADFGIHNNSFITTVQSLLKR</sequence>
<evidence type="ECO:0000313" key="1">
    <source>
        <dbReference type="EMBL" id="PYI50014.1"/>
    </source>
</evidence>
<comment type="caution">
    <text evidence="1">The sequence shown here is derived from an EMBL/GenBank/DDBJ whole genome shotgun (WGS) entry which is preliminary data.</text>
</comment>
<protein>
    <recommendedName>
        <fullName evidence="3">YokE-like PH domain-containing protein</fullName>
    </recommendedName>
</protein>
<name>A0A2V5JXR9_9BACL</name>